<accession>A0ACA9PEW8</accession>
<dbReference type="EMBL" id="CAJVPW010024815">
    <property type="protein sequence ID" value="CAG8706317.1"/>
    <property type="molecule type" value="Genomic_DNA"/>
</dbReference>
<dbReference type="Proteomes" id="UP000789366">
    <property type="component" value="Unassembled WGS sequence"/>
</dbReference>
<reference evidence="1" key="1">
    <citation type="submission" date="2021-06" db="EMBL/GenBank/DDBJ databases">
        <authorList>
            <person name="Kallberg Y."/>
            <person name="Tangrot J."/>
            <person name="Rosling A."/>
        </authorList>
    </citation>
    <scope>NUCLEOTIDE SEQUENCE</scope>
    <source>
        <strain evidence="1">28 12/20/2015</strain>
    </source>
</reference>
<evidence type="ECO:0000313" key="2">
    <source>
        <dbReference type="Proteomes" id="UP000789366"/>
    </source>
</evidence>
<keyword evidence="2" id="KW-1185">Reference proteome</keyword>
<name>A0ACA9PEW8_9GLOM</name>
<feature type="non-terminal residue" evidence="1">
    <location>
        <position position="1"/>
    </location>
</feature>
<organism evidence="1 2">
    <name type="scientific">Cetraspora pellucida</name>
    <dbReference type="NCBI Taxonomy" id="1433469"/>
    <lineage>
        <taxon>Eukaryota</taxon>
        <taxon>Fungi</taxon>
        <taxon>Fungi incertae sedis</taxon>
        <taxon>Mucoromycota</taxon>
        <taxon>Glomeromycotina</taxon>
        <taxon>Glomeromycetes</taxon>
        <taxon>Diversisporales</taxon>
        <taxon>Gigasporaceae</taxon>
        <taxon>Cetraspora</taxon>
    </lineage>
</organism>
<gene>
    <name evidence="1" type="ORF">SPELUC_LOCUS11547</name>
</gene>
<comment type="caution">
    <text evidence="1">The sequence shown here is derived from an EMBL/GenBank/DDBJ whole genome shotgun (WGS) entry which is preliminary data.</text>
</comment>
<sequence>ARLCCNHLSKCEAFREANTEEEVKRILALPHHLYLYYSIHVNKESETNEFVNLHADSVISTVSSNSSVNSRQMIVSNMLPFTFIENEDTITVFEFLVPGLKLPKHKVIGGKVLIKSAQSL</sequence>
<evidence type="ECO:0000313" key="1">
    <source>
        <dbReference type="EMBL" id="CAG8706317.1"/>
    </source>
</evidence>
<proteinExistence type="predicted"/>
<protein>
    <submittedName>
        <fullName evidence="1">15449_t:CDS:1</fullName>
    </submittedName>
</protein>